<feature type="transmembrane region" description="Helical" evidence="1">
    <location>
        <begin position="93"/>
        <end position="111"/>
    </location>
</feature>
<dbReference type="InterPro" id="IPR018580">
    <property type="entry name" value="Uncharacterised_YfhO"/>
</dbReference>
<protein>
    <recommendedName>
        <fullName evidence="4">Membrane protein 6-pyruvoyl-tetrahydropterin synthase-related domain-containing protein</fullName>
    </recommendedName>
</protein>
<comment type="caution">
    <text evidence="2">The sequence shown here is derived from an EMBL/GenBank/DDBJ whole genome shotgun (WGS) entry which is preliminary data.</text>
</comment>
<name>A0A2M8KR29_9BACT</name>
<feature type="transmembrane region" description="Helical" evidence="1">
    <location>
        <begin position="408"/>
        <end position="430"/>
    </location>
</feature>
<dbReference type="Pfam" id="PF09586">
    <property type="entry name" value="YfhO"/>
    <property type="match status" value="1"/>
</dbReference>
<evidence type="ECO:0008006" key="4">
    <source>
        <dbReference type="Google" id="ProtNLM"/>
    </source>
</evidence>
<sequence>MGPDFFGSLKDGSIFKNSREFLSKIWESNLFIGYAPLLLLGISANIHKNLKKVPRIYMLLLLIFTLLMLGNYPLINYLGYLPVLAGFRAHTRFVLFTALYLIIIILYIAKYGLKFSSKLHEKYVVSAIILVQIISSFYLFYALHPVVETNKLLKLPVTARVLPPDSYYYSLNSAKEYYDIFYSEGYAATNKYIALHTSLYPYSNFIYNKKTCGLFLYSNFNPKLYQDIALQIYLNLNNESENTIPNTLKTKLGILGCTHIISSKPLSNSSKKVSNKNYITKLKKQIPTHTLFASNVMAFDSDSLLKLIENNAYDLKSLYLYADTNTVKKNTNEFFGKVKQVKQSNTEDTFTVQSNKSSFFFLRILHYPGYHAYIDGKETKILKANLLYMAIHVPKGEHTIFFKYVPPYWHETVALMLFIYFILILVLIFYKPNPNTNIE</sequence>
<evidence type="ECO:0000256" key="1">
    <source>
        <dbReference type="SAM" id="Phobius"/>
    </source>
</evidence>
<evidence type="ECO:0000313" key="3">
    <source>
        <dbReference type="Proteomes" id="UP000229554"/>
    </source>
</evidence>
<reference evidence="3" key="1">
    <citation type="submission" date="2017-09" db="EMBL/GenBank/DDBJ databases">
        <title>Depth-based differentiation of microbial function through sediment-hosted aquifers and enrichment of novel symbionts in the deep terrestrial subsurface.</title>
        <authorList>
            <person name="Probst A.J."/>
            <person name="Ladd B."/>
            <person name="Jarett J.K."/>
            <person name="Geller-Mcgrath D.E."/>
            <person name="Sieber C.M.K."/>
            <person name="Emerson J.B."/>
            <person name="Anantharaman K."/>
            <person name="Thomas B.C."/>
            <person name="Malmstrom R."/>
            <person name="Stieglmeier M."/>
            <person name="Klingl A."/>
            <person name="Woyke T."/>
            <person name="Ryan C.M."/>
            <person name="Banfield J.F."/>
        </authorList>
    </citation>
    <scope>NUCLEOTIDE SEQUENCE [LARGE SCALE GENOMIC DNA]</scope>
</reference>
<feature type="transmembrane region" description="Helical" evidence="1">
    <location>
        <begin position="123"/>
        <end position="143"/>
    </location>
</feature>
<dbReference type="EMBL" id="PFED01000219">
    <property type="protein sequence ID" value="PJE62368.1"/>
    <property type="molecule type" value="Genomic_DNA"/>
</dbReference>
<feature type="transmembrane region" description="Helical" evidence="1">
    <location>
        <begin position="25"/>
        <end position="44"/>
    </location>
</feature>
<feature type="transmembrane region" description="Helical" evidence="1">
    <location>
        <begin position="56"/>
        <end position="73"/>
    </location>
</feature>
<accession>A0A2M8KR29</accession>
<keyword evidence="1" id="KW-0812">Transmembrane</keyword>
<evidence type="ECO:0000313" key="2">
    <source>
        <dbReference type="EMBL" id="PJE62368.1"/>
    </source>
</evidence>
<keyword evidence="1" id="KW-1133">Transmembrane helix</keyword>
<organism evidence="2 3">
    <name type="scientific">Candidatus Roizmanbacteria bacterium CG10_big_fil_rev_8_21_14_0_10_39_6</name>
    <dbReference type="NCBI Taxonomy" id="1974853"/>
    <lineage>
        <taxon>Bacteria</taxon>
        <taxon>Candidatus Roizmaniibacteriota</taxon>
    </lineage>
</organism>
<dbReference type="PANTHER" id="PTHR38454:SF1">
    <property type="entry name" value="INTEGRAL MEMBRANE PROTEIN"/>
    <property type="match status" value="1"/>
</dbReference>
<gene>
    <name evidence="2" type="ORF">COU88_05465</name>
</gene>
<dbReference type="PANTHER" id="PTHR38454">
    <property type="entry name" value="INTEGRAL MEMBRANE PROTEIN-RELATED"/>
    <property type="match status" value="1"/>
</dbReference>
<proteinExistence type="predicted"/>
<dbReference type="Proteomes" id="UP000229554">
    <property type="component" value="Unassembled WGS sequence"/>
</dbReference>
<keyword evidence="1" id="KW-0472">Membrane</keyword>
<dbReference type="AlphaFoldDB" id="A0A2M8KR29"/>